<accession>A0ABY5FMV3</accession>
<protein>
    <submittedName>
        <fullName evidence="1">Uncharacterized protein</fullName>
    </submittedName>
</protein>
<dbReference type="Proteomes" id="UP001060325">
    <property type="component" value="Chromosome"/>
</dbReference>
<gene>
    <name evidence="1" type="ORF">NMQ00_15570</name>
</gene>
<evidence type="ECO:0000313" key="1">
    <source>
        <dbReference type="EMBL" id="UTT42912.1"/>
    </source>
</evidence>
<keyword evidence="2" id="KW-1185">Reference proteome</keyword>
<dbReference type="EMBL" id="CP101462">
    <property type="protein sequence ID" value="UTT42912.1"/>
    <property type="molecule type" value="Genomic_DNA"/>
</dbReference>
<dbReference type="RefSeq" id="WP_255177418.1">
    <property type="nucleotide sequence ID" value="NZ_CP101462.1"/>
</dbReference>
<evidence type="ECO:0000313" key="2">
    <source>
        <dbReference type="Proteomes" id="UP001060325"/>
    </source>
</evidence>
<proteinExistence type="predicted"/>
<name>A0ABY5FMV3_9BACL</name>
<organism evidence="1 2">
    <name type="scientific">Exiguobacterium aurantiacum</name>
    <dbReference type="NCBI Taxonomy" id="33987"/>
    <lineage>
        <taxon>Bacteria</taxon>
        <taxon>Bacillati</taxon>
        <taxon>Bacillota</taxon>
        <taxon>Bacilli</taxon>
        <taxon>Bacillales</taxon>
        <taxon>Bacillales Family XII. Incertae Sedis</taxon>
        <taxon>Exiguobacterium</taxon>
    </lineage>
</organism>
<sequence length="147" mass="16719">MLNHISIELDVHSLTYSNQIVGNIAFVIDFHDYFPGQGWSDFVAIVLNWWADNARALVFAPLRETYSFQFMDGPIRIAAKKMTATDVELTFVEDGHAKTPMGTVSLEELKHSLIKASHQFINAVNRNGWQNEEVEQLRHAVKALQAY</sequence>
<reference evidence="1" key="1">
    <citation type="submission" date="2022-07" db="EMBL/GenBank/DDBJ databases">
        <title>Complete genome of CX2.</title>
        <authorList>
            <person name="Cao G."/>
        </authorList>
    </citation>
    <scope>NUCLEOTIDE SEQUENCE</scope>
    <source>
        <strain evidence="1">CX2</strain>
    </source>
</reference>